<protein>
    <submittedName>
        <fullName evidence="3">GTP cyclohydrolase 1 type 2</fullName>
    </submittedName>
</protein>
<dbReference type="PANTHER" id="PTHR13799">
    <property type="entry name" value="NGG1 INTERACTING FACTOR 3"/>
    <property type="match status" value="1"/>
</dbReference>
<dbReference type="GO" id="GO:0046872">
    <property type="term" value="F:metal ion binding"/>
    <property type="evidence" value="ECO:0007669"/>
    <property type="project" value="UniProtKB-KW"/>
</dbReference>
<evidence type="ECO:0000256" key="1">
    <source>
        <dbReference type="ARBA" id="ARBA00006964"/>
    </source>
</evidence>
<gene>
    <name evidence="3" type="ORF">SDC9_131005</name>
</gene>
<proteinExistence type="inferred from homology"/>
<dbReference type="EMBL" id="VSSQ01032621">
    <property type="protein sequence ID" value="MPM83935.1"/>
    <property type="molecule type" value="Genomic_DNA"/>
</dbReference>
<dbReference type="Gene3D" id="3.40.1390.30">
    <property type="entry name" value="NIF3 (NGG1p interacting factor 3)-like"/>
    <property type="match status" value="1"/>
</dbReference>
<dbReference type="GO" id="GO:0016787">
    <property type="term" value="F:hydrolase activity"/>
    <property type="evidence" value="ECO:0007669"/>
    <property type="project" value="UniProtKB-KW"/>
</dbReference>
<dbReference type="NCBIfam" id="TIGR00486">
    <property type="entry name" value="YbgI_SA1388"/>
    <property type="match status" value="1"/>
</dbReference>
<accession>A0A645D414</accession>
<organism evidence="3">
    <name type="scientific">bioreactor metagenome</name>
    <dbReference type="NCBI Taxonomy" id="1076179"/>
    <lineage>
        <taxon>unclassified sequences</taxon>
        <taxon>metagenomes</taxon>
        <taxon>ecological metagenomes</taxon>
    </lineage>
</organism>
<dbReference type="Pfam" id="PF01784">
    <property type="entry name" value="DUF34_NIF3"/>
    <property type="match status" value="1"/>
</dbReference>
<dbReference type="SUPFAM" id="SSF102705">
    <property type="entry name" value="NIF3 (NGG1p interacting factor 3)-like"/>
    <property type="match status" value="1"/>
</dbReference>
<dbReference type="InterPro" id="IPR036069">
    <property type="entry name" value="DUF34/NIF3_sf"/>
</dbReference>
<dbReference type="AlphaFoldDB" id="A0A645D414"/>
<dbReference type="InterPro" id="IPR002678">
    <property type="entry name" value="DUF34/NIF3"/>
</dbReference>
<dbReference type="PANTHER" id="PTHR13799:SF14">
    <property type="entry name" value="GTP CYCLOHYDROLASE 1 TYPE 2 HOMOLOG"/>
    <property type="match status" value="1"/>
</dbReference>
<keyword evidence="2" id="KW-0479">Metal-binding</keyword>
<sequence>MLTHHPLFFHPVRRMAYSDPATAAACVLLRRGIGLFSAHTNLDAAHGGVNDTLCELLGVRDTIPFDEGIGRVGLLKEQEPLAQFAQRVETLLGAKVNVSGSLTRQVRRVAVLGGSGGSSDVPAIVEEADVLLTGEVKHSDAIDAQTLGLGLIVAGHYETECVVLPPLIKRLQNECFGVQYQLSRVDGSPFVRL</sequence>
<comment type="caution">
    <text evidence="3">The sequence shown here is derived from an EMBL/GenBank/DDBJ whole genome shotgun (WGS) entry which is preliminary data.</text>
</comment>
<name>A0A645D414_9ZZZZ</name>
<dbReference type="GO" id="GO:0005737">
    <property type="term" value="C:cytoplasm"/>
    <property type="evidence" value="ECO:0007669"/>
    <property type="project" value="TreeGrafter"/>
</dbReference>
<reference evidence="3" key="1">
    <citation type="submission" date="2019-08" db="EMBL/GenBank/DDBJ databases">
        <authorList>
            <person name="Kucharzyk K."/>
            <person name="Murdoch R.W."/>
            <person name="Higgins S."/>
            <person name="Loffler F."/>
        </authorList>
    </citation>
    <scope>NUCLEOTIDE SEQUENCE</scope>
</reference>
<keyword evidence="3" id="KW-0378">Hydrolase</keyword>
<evidence type="ECO:0000256" key="2">
    <source>
        <dbReference type="ARBA" id="ARBA00022723"/>
    </source>
</evidence>
<comment type="similarity">
    <text evidence="1">Belongs to the GTP cyclohydrolase I type 2/NIF3 family.</text>
</comment>
<evidence type="ECO:0000313" key="3">
    <source>
        <dbReference type="EMBL" id="MPM83935.1"/>
    </source>
</evidence>